<organism evidence="1">
    <name type="scientific">Rhizophora mucronata</name>
    <name type="common">Asiatic mangrove</name>
    <dbReference type="NCBI Taxonomy" id="61149"/>
    <lineage>
        <taxon>Eukaryota</taxon>
        <taxon>Viridiplantae</taxon>
        <taxon>Streptophyta</taxon>
        <taxon>Embryophyta</taxon>
        <taxon>Tracheophyta</taxon>
        <taxon>Spermatophyta</taxon>
        <taxon>Magnoliopsida</taxon>
        <taxon>eudicotyledons</taxon>
        <taxon>Gunneridae</taxon>
        <taxon>Pentapetalae</taxon>
        <taxon>rosids</taxon>
        <taxon>fabids</taxon>
        <taxon>Malpighiales</taxon>
        <taxon>Rhizophoraceae</taxon>
        <taxon>Rhizophora</taxon>
    </lineage>
</organism>
<evidence type="ECO:0000313" key="1">
    <source>
        <dbReference type="EMBL" id="MBX50034.1"/>
    </source>
</evidence>
<dbReference type="AlphaFoldDB" id="A0A2P2P5K3"/>
<sequence>MLEVVTDIAILNISANNATTISGKSLSKYPEINEFQVTTFFSGIS</sequence>
<name>A0A2P2P5K3_RHIMU</name>
<accession>A0A2P2P5K3</accession>
<dbReference type="EMBL" id="GGEC01069550">
    <property type="protein sequence ID" value="MBX50034.1"/>
    <property type="molecule type" value="Transcribed_RNA"/>
</dbReference>
<proteinExistence type="predicted"/>
<protein>
    <submittedName>
        <fullName evidence="1">Uncharacterized protein</fullName>
    </submittedName>
</protein>
<reference evidence="1" key="1">
    <citation type="submission" date="2018-02" db="EMBL/GenBank/DDBJ databases">
        <title>Rhizophora mucronata_Transcriptome.</title>
        <authorList>
            <person name="Meera S.P."/>
            <person name="Sreeshan A."/>
            <person name="Augustine A."/>
        </authorList>
    </citation>
    <scope>NUCLEOTIDE SEQUENCE</scope>
    <source>
        <tissue evidence="1">Leaf</tissue>
    </source>
</reference>